<name>A0A9J6FK84_HAELO</name>
<accession>A0A9J6FK84</accession>
<feature type="region of interest" description="Disordered" evidence="1">
    <location>
        <begin position="288"/>
        <end position="330"/>
    </location>
</feature>
<dbReference type="VEuPathDB" id="VectorBase:HLOH_056328"/>
<feature type="region of interest" description="Disordered" evidence="1">
    <location>
        <begin position="135"/>
        <end position="250"/>
    </location>
</feature>
<sequence>MAPPAVHAQRRGEAAWRREQRTACRGGCSAAGPMRCALFLAAWASALAVAQPALEPWLQALYGRRRPLKKDDVRAGLLRVADDDYAAGSGAAYDYGVDYGRAPPSSLLRSFLPRARLEDDDEDERTTLFCITVKPKPRTTPSTTSEAPEVICFPPSRRPKKTRFTTPVGNCEEGPPRASTTTTAAPHTLQAAKQRTTGQKHRSSSKASSRRSTPRTRSARTRARKTHAATSRARRRTSRTTRSAHRAHHVPTVGECAVDVFLAAATPSRATRKTMARPTMRTIRIKTSKSKTTRKPKTTRRRTTIRATSRKTRASTSRRTTAKKQEAKWCPVEPAATTTARTRPPVDEFLAAWGYFRHHNSLDPRNGSHWREFHDDAGGGRTTGRRHLSKPAGLLALVPPSWVRRQPRPGVRPYPRLSKRDGGSAAPPYRLLWFSRWPPAGSEVSRLPARDKDNFVKLASWWQDVMRTYDGHQRKKRADQPPP</sequence>
<keyword evidence="3" id="KW-1185">Reference proteome</keyword>
<protein>
    <submittedName>
        <fullName evidence="2">Uncharacterized protein</fullName>
    </submittedName>
</protein>
<dbReference type="Proteomes" id="UP000821853">
    <property type="component" value="Chromosome 2"/>
</dbReference>
<comment type="caution">
    <text evidence="2">The sequence shown here is derived from an EMBL/GenBank/DDBJ whole genome shotgun (WGS) entry which is preliminary data.</text>
</comment>
<dbReference type="EMBL" id="JABSTR010000004">
    <property type="protein sequence ID" value="KAH9366646.1"/>
    <property type="molecule type" value="Genomic_DNA"/>
</dbReference>
<feature type="compositionally biased region" description="Basic residues" evidence="1">
    <location>
        <begin position="198"/>
        <end position="249"/>
    </location>
</feature>
<reference evidence="2 3" key="1">
    <citation type="journal article" date="2020" name="Cell">
        <title>Large-Scale Comparative Analyses of Tick Genomes Elucidate Their Genetic Diversity and Vector Capacities.</title>
        <authorList>
            <consortium name="Tick Genome and Microbiome Consortium (TIGMIC)"/>
            <person name="Jia N."/>
            <person name="Wang J."/>
            <person name="Shi W."/>
            <person name="Du L."/>
            <person name="Sun Y."/>
            <person name="Zhan W."/>
            <person name="Jiang J.F."/>
            <person name="Wang Q."/>
            <person name="Zhang B."/>
            <person name="Ji P."/>
            <person name="Bell-Sakyi L."/>
            <person name="Cui X.M."/>
            <person name="Yuan T.T."/>
            <person name="Jiang B.G."/>
            <person name="Yang W.F."/>
            <person name="Lam T.T."/>
            <person name="Chang Q.C."/>
            <person name="Ding S.J."/>
            <person name="Wang X.J."/>
            <person name="Zhu J.G."/>
            <person name="Ruan X.D."/>
            <person name="Zhao L."/>
            <person name="Wei J.T."/>
            <person name="Ye R.Z."/>
            <person name="Que T.C."/>
            <person name="Du C.H."/>
            <person name="Zhou Y.H."/>
            <person name="Cheng J.X."/>
            <person name="Dai P.F."/>
            <person name="Guo W.B."/>
            <person name="Han X.H."/>
            <person name="Huang E.J."/>
            <person name="Li L.F."/>
            <person name="Wei W."/>
            <person name="Gao Y.C."/>
            <person name="Liu J.Z."/>
            <person name="Shao H.Z."/>
            <person name="Wang X."/>
            <person name="Wang C.C."/>
            <person name="Yang T.C."/>
            <person name="Huo Q.B."/>
            <person name="Li W."/>
            <person name="Chen H.Y."/>
            <person name="Chen S.E."/>
            <person name="Zhou L.G."/>
            <person name="Ni X.B."/>
            <person name="Tian J.H."/>
            <person name="Sheng Y."/>
            <person name="Liu T."/>
            <person name="Pan Y.S."/>
            <person name="Xia L.Y."/>
            <person name="Li J."/>
            <person name="Zhao F."/>
            <person name="Cao W.C."/>
        </authorList>
    </citation>
    <scope>NUCLEOTIDE SEQUENCE [LARGE SCALE GENOMIC DNA]</scope>
    <source>
        <strain evidence="2">HaeL-2018</strain>
    </source>
</reference>
<evidence type="ECO:0000256" key="1">
    <source>
        <dbReference type="SAM" id="MobiDB-lite"/>
    </source>
</evidence>
<evidence type="ECO:0000313" key="2">
    <source>
        <dbReference type="EMBL" id="KAH9366646.1"/>
    </source>
</evidence>
<organism evidence="2 3">
    <name type="scientific">Haemaphysalis longicornis</name>
    <name type="common">Bush tick</name>
    <dbReference type="NCBI Taxonomy" id="44386"/>
    <lineage>
        <taxon>Eukaryota</taxon>
        <taxon>Metazoa</taxon>
        <taxon>Ecdysozoa</taxon>
        <taxon>Arthropoda</taxon>
        <taxon>Chelicerata</taxon>
        <taxon>Arachnida</taxon>
        <taxon>Acari</taxon>
        <taxon>Parasitiformes</taxon>
        <taxon>Ixodida</taxon>
        <taxon>Ixodoidea</taxon>
        <taxon>Ixodidae</taxon>
        <taxon>Haemaphysalinae</taxon>
        <taxon>Haemaphysalis</taxon>
    </lineage>
</organism>
<feature type="compositionally biased region" description="Low complexity" evidence="1">
    <location>
        <begin position="178"/>
        <end position="192"/>
    </location>
</feature>
<dbReference type="OrthoDB" id="10655634at2759"/>
<evidence type="ECO:0000313" key="3">
    <source>
        <dbReference type="Proteomes" id="UP000821853"/>
    </source>
</evidence>
<feature type="compositionally biased region" description="Basic residues" evidence="1">
    <location>
        <begin position="288"/>
        <end position="313"/>
    </location>
</feature>
<proteinExistence type="predicted"/>
<gene>
    <name evidence="2" type="ORF">HPB48_017709</name>
</gene>
<dbReference type="AlphaFoldDB" id="A0A9J6FK84"/>